<proteinExistence type="predicted"/>
<name>A0ABR9G6F5_9GAMM</name>
<evidence type="ECO:0000256" key="2">
    <source>
        <dbReference type="SAM" id="Phobius"/>
    </source>
</evidence>
<keyword evidence="2" id="KW-0812">Transmembrane</keyword>
<protein>
    <submittedName>
        <fullName evidence="3">Uncharacterized protein</fullName>
    </submittedName>
</protein>
<evidence type="ECO:0000256" key="1">
    <source>
        <dbReference type="SAM" id="MobiDB-lite"/>
    </source>
</evidence>
<dbReference type="EMBL" id="JACZZA010000001">
    <property type="protein sequence ID" value="MBE1159634.1"/>
    <property type="molecule type" value="Genomic_DNA"/>
</dbReference>
<dbReference type="Proteomes" id="UP000651010">
    <property type="component" value="Unassembled WGS sequence"/>
</dbReference>
<keyword evidence="2" id="KW-1133">Transmembrane helix</keyword>
<keyword evidence="2" id="KW-0472">Membrane</keyword>
<gene>
    <name evidence="3" type="ORF">IGX34_04495</name>
</gene>
<feature type="transmembrane region" description="Helical" evidence="2">
    <location>
        <begin position="105"/>
        <end position="127"/>
    </location>
</feature>
<dbReference type="RefSeq" id="WP_192554447.1">
    <property type="nucleotide sequence ID" value="NZ_JACZZA010000001.1"/>
</dbReference>
<comment type="caution">
    <text evidence="3">The sequence shown here is derived from an EMBL/GenBank/DDBJ whole genome shotgun (WGS) entry which is preliminary data.</text>
</comment>
<accession>A0ABR9G6F5</accession>
<evidence type="ECO:0000313" key="4">
    <source>
        <dbReference type="Proteomes" id="UP000651010"/>
    </source>
</evidence>
<evidence type="ECO:0000313" key="3">
    <source>
        <dbReference type="EMBL" id="MBE1159634.1"/>
    </source>
</evidence>
<reference evidence="3 4" key="1">
    <citation type="submission" date="2020-09" db="EMBL/GenBank/DDBJ databases">
        <title>Dyella sp. 7MK23 isolated from forest soil.</title>
        <authorList>
            <person name="Fu J."/>
        </authorList>
    </citation>
    <scope>NUCLEOTIDE SEQUENCE [LARGE SCALE GENOMIC DNA]</scope>
    <source>
        <strain evidence="3 4">7MK23</strain>
    </source>
</reference>
<feature type="region of interest" description="Disordered" evidence="1">
    <location>
        <begin position="1"/>
        <end position="38"/>
    </location>
</feature>
<keyword evidence="4" id="KW-1185">Reference proteome</keyword>
<sequence length="132" mass="14681">MTPSQIRRSQPVRAGFNEGNRLGGRTNPTTNRNASATARLRDLQLERRIKRLGQACAAAQAAGNQEDAAVHWEQFRCAITERSPEQIERMEAKLGLRIRRQVKSALVLAFCHGWIPAAAVTTTFHVLQLHGV</sequence>
<feature type="compositionally biased region" description="Polar residues" evidence="1">
    <location>
        <begin position="26"/>
        <end position="36"/>
    </location>
</feature>
<organism evidence="3 4">
    <name type="scientific">Dyella acidiphila</name>
    <dbReference type="NCBI Taxonomy" id="2775866"/>
    <lineage>
        <taxon>Bacteria</taxon>
        <taxon>Pseudomonadati</taxon>
        <taxon>Pseudomonadota</taxon>
        <taxon>Gammaproteobacteria</taxon>
        <taxon>Lysobacterales</taxon>
        <taxon>Rhodanobacteraceae</taxon>
        <taxon>Dyella</taxon>
    </lineage>
</organism>